<evidence type="ECO:0000256" key="4">
    <source>
        <dbReference type="ARBA" id="ARBA00022989"/>
    </source>
</evidence>
<keyword evidence="3 6" id="KW-0812">Transmembrane</keyword>
<comment type="subcellular location">
    <subcellularLocation>
        <location evidence="1 6">Cell membrane</location>
        <topology evidence="1 6">Multi-pass membrane protein</topology>
    </subcellularLocation>
</comment>
<keyword evidence="4 6" id="KW-1133">Transmembrane helix</keyword>
<keyword evidence="9" id="KW-1185">Reference proteome</keyword>
<evidence type="ECO:0000256" key="6">
    <source>
        <dbReference type="RuleBase" id="RU366058"/>
    </source>
</evidence>
<evidence type="ECO:0000259" key="7">
    <source>
        <dbReference type="Pfam" id="PF09335"/>
    </source>
</evidence>
<feature type="transmembrane region" description="Helical" evidence="6">
    <location>
        <begin position="134"/>
        <end position="155"/>
    </location>
</feature>
<accession>A0A0R2JEZ9</accession>
<feature type="transmembrane region" description="Helical" evidence="6">
    <location>
        <begin position="167"/>
        <end position="189"/>
    </location>
</feature>
<sequence>MTLKTKKRIVNYISYFGIALTFYLGYRLYQAGAFTDPHVLKELILRVGIWGPIVFILVQTIQVVVPIIPGGISLGVGVIVFGPFWGFIYNYVGIVAGSLILFGLGRRYGHKIIDIFVSQKTIDKYMSKLDSKGWHITFALLILAPVAPDDALILLTSLTKMTWREFTAIIVLCKPATILAYSMAMVYGADWLMKYV</sequence>
<reference evidence="8 9" key="1">
    <citation type="journal article" date="2015" name="Genome Announc.">
        <title>Expanding the biotechnology potential of lactobacilli through comparative genomics of 213 strains and associated genera.</title>
        <authorList>
            <person name="Sun Z."/>
            <person name="Harris H.M."/>
            <person name="McCann A."/>
            <person name="Guo C."/>
            <person name="Argimon S."/>
            <person name="Zhang W."/>
            <person name="Yang X."/>
            <person name="Jeffery I.B."/>
            <person name="Cooney J.C."/>
            <person name="Kagawa T.F."/>
            <person name="Liu W."/>
            <person name="Song Y."/>
            <person name="Salvetti E."/>
            <person name="Wrobel A."/>
            <person name="Rasinkangas P."/>
            <person name="Parkhill J."/>
            <person name="Rea M.C."/>
            <person name="O'Sullivan O."/>
            <person name="Ritari J."/>
            <person name="Douillard F.P."/>
            <person name="Paul Ross R."/>
            <person name="Yang R."/>
            <person name="Briner A.E."/>
            <person name="Felis G.E."/>
            <person name="de Vos W.M."/>
            <person name="Barrangou R."/>
            <person name="Klaenhammer T.R."/>
            <person name="Caufield P.W."/>
            <person name="Cui Y."/>
            <person name="Zhang H."/>
            <person name="O'Toole P.W."/>
        </authorList>
    </citation>
    <scope>NUCLEOTIDE SEQUENCE [LARGE SCALE GENOMIC DNA]</scope>
    <source>
        <strain evidence="8 9">DSM 20014</strain>
    </source>
</reference>
<keyword evidence="2 6" id="KW-1003">Cell membrane</keyword>
<feature type="transmembrane region" description="Helical" evidence="6">
    <location>
        <begin position="49"/>
        <end position="72"/>
    </location>
</feature>
<evidence type="ECO:0000313" key="9">
    <source>
        <dbReference type="Proteomes" id="UP000051673"/>
    </source>
</evidence>
<dbReference type="PATRIC" id="fig|1620.3.peg.991"/>
<proteinExistence type="inferred from homology"/>
<evidence type="ECO:0000313" key="8">
    <source>
        <dbReference type="EMBL" id="KRN75929.1"/>
    </source>
</evidence>
<dbReference type="RefSeq" id="WP_057788706.1">
    <property type="nucleotide sequence ID" value="NZ_JQCD01000031.1"/>
</dbReference>
<comment type="caution">
    <text evidence="8">The sequence shown here is derived from an EMBL/GenBank/DDBJ whole genome shotgun (WGS) entry which is preliminary data.</text>
</comment>
<feature type="domain" description="VTT" evidence="7">
    <location>
        <begin position="68"/>
        <end position="185"/>
    </location>
</feature>
<feature type="transmembrane region" description="Helical" evidence="6">
    <location>
        <begin position="84"/>
        <end position="104"/>
    </location>
</feature>
<dbReference type="OrthoDB" id="371137at2"/>
<dbReference type="GO" id="GO:0005886">
    <property type="term" value="C:plasma membrane"/>
    <property type="evidence" value="ECO:0007669"/>
    <property type="project" value="UniProtKB-SubCell"/>
</dbReference>
<keyword evidence="5 6" id="KW-0472">Membrane</keyword>
<dbReference type="InterPro" id="IPR015414">
    <property type="entry name" value="TMEM64"/>
</dbReference>
<feature type="transmembrane region" description="Helical" evidence="6">
    <location>
        <begin position="12"/>
        <end position="29"/>
    </location>
</feature>
<evidence type="ECO:0000256" key="5">
    <source>
        <dbReference type="ARBA" id="ARBA00023136"/>
    </source>
</evidence>
<evidence type="ECO:0000256" key="3">
    <source>
        <dbReference type="ARBA" id="ARBA00022692"/>
    </source>
</evidence>
<comment type="similarity">
    <text evidence="6">Belongs to the TVP38/TMEM64 family.</text>
</comment>
<evidence type="ECO:0000256" key="2">
    <source>
        <dbReference type="ARBA" id="ARBA00022475"/>
    </source>
</evidence>
<dbReference type="AlphaFoldDB" id="A0A0R2JEZ9"/>
<dbReference type="PANTHER" id="PTHR12677:SF49">
    <property type="entry name" value="TVP38_TMEM64 FAMILY MEMBRANE PROTEIN"/>
    <property type="match status" value="1"/>
</dbReference>
<organism evidence="8 9">
    <name type="scientific">Weissella minor</name>
    <dbReference type="NCBI Taxonomy" id="1620"/>
    <lineage>
        <taxon>Bacteria</taxon>
        <taxon>Bacillati</taxon>
        <taxon>Bacillota</taxon>
        <taxon>Bacilli</taxon>
        <taxon>Lactobacillales</taxon>
        <taxon>Lactobacillaceae</taxon>
        <taxon>Weissella</taxon>
    </lineage>
</organism>
<name>A0A0R2JEZ9_9LACO</name>
<evidence type="ECO:0000256" key="1">
    <source>
        <dbReference type="ARBA" id="ARBA00004651"/>
    </source>
</evidence>
<dbReference type="Pfam" id="PF09335">
    <property type="entry name" value="VTT_dom"/>
    <property type="match status" value="1"/>
</dbReference>
<protein>
    <recommendedName>
        <fullName evidence="6">TVP38/TMEM64 family membrane protein</fullName>
    </recommendedName>
</protein>
<dbReference type="STRING" id="1620.IV67_GL000975"/>
<gene>
    <name evidence="8" type="ORF">IV67_GL000975</name>
</gene>
<dbReference type="EMBL" id="JQCD01000031">
    <property type="protein sequence ID" value="KRN75929.1"/>
    <property type="molecule type" value="Genomic_DNA"/>
</dbReference>
<dbReference type="PANTHER" id="PTHR12677">
    <property type="entry name" value="GOLGI APPARATUS MEMBRANE PROTEIN TVP38-RELATED"/>
    <property type="match status" value="1"/>
</dbReference>
<dbReference type="Proteomes" id="UP000051673">
    <property type="component" value="Unassembled WGS sequence"/>
</dbReference>
<dbReference type="InterPro" id="IPR032816">
    <property type="entry name" value="VTT_dom"/>
</dbReference>